<accession>A0ABM9ZWK4</accession>
<protein>
    <submittedName>
        <fullName evidence="2">Uncharacterized protein</fullName>
    </submittedName>
</protein>
<evidence type="ECO:0000256" key="1">
    <source>
        <dbReference type="SAM" id="MobiDB-lite"/>
    </source>
</evidence>
<proteinExistence type="predicted"/>
<dbReference type="Proteomes" id="UP000006462">
    <property type="component" value="Unassembled WGS sequence"/>
</dbReference>
<name>A0ABM9ZWK4_9BACT</name>
<evidence type="ECO:0000313" key="3">
    <source>
        <dbReference type="Proteomes" id="UP000006462"/>
    </source>
</evidence>
<sequence>MDALVRRLAEKDPDIVLMFAQPFTDAEVEILTGAFRGVAAMRAELKKEKERRSTTPIADDRPLGVENGKNHVS</sequence>
<feature type="region of interest" description="Disordered" evidence="1">
    <location>
        <begin position="46"/>
        <end position="73"/>
    </location>
</feature>
<reference evidence="2 3" key="1">
    <citation type="submission" date="2009-12" db="EMBL/GenBank/DDBJ databases">
        <authorList>
            <person name="Shrivastava S."/>
            <person name="Madupu R."/>
            <person name="Durkin A.S."/>
            <person name="Torralba M."/>
            <person name="Methe B."/>
            <person name="Sutton G.G."/>
            <person name="Strausberg R.L."/>
            <person name="Nelson K.E."/>
        </authorList>
    </citation>
    <scope>NUCLEOTIDE SEQUENCE [LARGE SCALE GENOMIC DNA]</scope>
    <source>
        <strain evidence="2 3">W5455</strain>
    </source>
</reference>
<keyword evidence="3" id="KW-1185">Reference proteome</keyword>
<dbReference type="EMBL" id="ADFP01000046">
    <property type="protein sequence ID" value="EFB91323.1"/>
    <property type="molecule type" value="Genomic_DNA"/>
</dbReference>
<organism evidence="2 3">
    <name type="scientific">Pyramidobacter piscolens W5455</name>
    <dbReference type="NCBI Taxonomy" id="352165"/>
    <lineage>
        <taxon>Bacteria</taxon>
        <taxon>Thermotogati</taxon>
        <taxon>Synergistota</taxon>
        <taxon>Synergistia</taxon>
        <taxon>Synergistales</taxon>
        <taxon>Dethiosulfovibrionaceae</taxon>
        <taxon>Pyramidobacter</taxon>
    </lineage>
</organism>
<comment type="caution">
    <text evidence="2">The sequence shown here is derived from an EMBL/GenBank/DDBJ whole genome shotgun (WGS) entry which is preliminary data.</text>
</comment>
<gene>
    <name evidence="2" type="ORF">HMPREF7215_2759</name>
</gene>
<feature type="compositionally biased region" description="Basic and acidic residues" evidence="1">
    <location>
        <begin position="46"/>
        <end position="63"/>
    </location>
</feature>
<evidence type="ECO:0000313" key="2">
    <source>
        <dbReference type="EMBL" id="EFB91323.1"/>
    </source>
</evidence>